<dbReference type="InterPro" id="IPR025870">
    <property type="entry name" value="Glyoxalase-like_dom"/>
</dbReference>
<evidence type="ECO:0000259" key="1">
    <source>
        <dbReference type="Pfam" id="PF13468"/>
    </source>
</evidence>
<dbReference type="SUPFAM" id="SSF54593">
    <property type="entry name" value="Glyoxalase/Bleomycin resistance protein/Dihydroxybiphenyl dioxygenase"/>
    <property type="match status" value="1"/>
</dbReference>
<name>A0A7V7TXI3_9HYPH</name>
<dbReference type="PANTHER" id="PTHR40265">
    <property type="entry name" value="BLL2707 PROTEIN"/>
    <property type="match status" value="1"/>
</dbReference>
<comment type="caution">
    <text evidence="2">The sequence shown here is derived from an EMBL/GenBank/DDBJ whole genome shotgun (WGS) entry which is preliminary data.</text>
</comment>
<dbReference type="Proteomes" id="UP000432089">
    <property type="component" value="Unassembled WGS sequence"/>
</dbReference>
<keyword evidence="3" id="KW-1185">Reference proteome</keyword>
<feature type="domain" description="Glyoxalase-like" evidence="1">
    <location>
        <begin position="9"/>
        <end position="200"/>
    </location>
</feature>
<dbReference type="EMBL" id="VZDO01000002">
    <property type="protein sequence ID" value="KAB0681774.1"/>
    <property type="molecule type" value="Genomic_DNA"/>
</dbReference>
<reference evidence="2 3" key="1">
    <citation type="submission" date="2019-09" db="EMBL/GenBank/DDBJ databases">
        <title>YIM 132180 draft genome.</title>
        <authorList>
            <person name="Zhang K."/>
        </authorList>
    </citation>
    <scope>NUCLEOTIDE SEQUENCE [LARGE SCALE GENOMIC DNA]</scope>
    <source>
        <strain evidence="2 3">YIM 132180</strain>
    </source>
</reference>
<proteinExistence type="predicted"/>
<evidence type="ECO:0000313" key="3">
    <source>
        <dbReference type="Proteomes" id="UP000432089"/>
    </source>
</evidence>
<accession>A0A7V7TXI3</accession>
<dbReference type="InterPro" id="IPR029068">
    <property type="entry name" value="Glyas_Bleomycin-R_OHBP_Dase"/>
</dbReference>
<organism evidence="2 3">
    <name type="scientific">Plantimonas leprariae</name>
    <dbReference type="NCBI Taxonomy" id="2615207"/>
    <lineage>
        <taxon>Bacteria</taxon>
        <taxon>Pseudomonadati</taxon>
        <taxon>Pseudomonadota</taxon>
        <taxon>Alphaproteobacteria</taxon>
        <taxon>Hyphomicrobiales</taxon>
        <taxon>Aurantimonadaceae</taxon>
        <taxon>Plantimonas</taxon>
    </lineage>
</organism>
<evidence type="ECO:0000313" key="2">
    <source>
        <dbReference type="EMBL" id="KAB0681774.1"/>
    </source>
</evidence>
<protein>
    <submittedName>
        <fullName evidence="2">VOC family protein</fullName>
    </submittedName>
</protein>
<sequence>MSGSAGRFVDHVVMPVAGLASARALFEGLGFTVAPDAAHPFGTGNACVFLADGIYIEPLAVLDRDLAESEAVQGNAFLRRDVAYRLRHALPGFSGVALRSDDAEADNQAFRAASFEAGDILEFGRRFETPDGEARDLRFRLAFAGERHAPETFVFSCQRLFDAAPDRGALTAHANGVSGLQRLVYSAMEPEATRPFLETVLGSSAVVANSYGFSLTIGNAVVEVLGPDGLAARYGEARGDAAGLRFVGLVLETADMERVRPLAAAAGLQAVDILGRLVVHMPEPSAAFLAFETAVR</sequence>
<dbReference type="PANTHER" id="PTHR40265:SF1">
    <property type="entry name" value="GLYOXALASE-LIKE DOMAIN-CONTAINING PROTEIN"/>
    <property type="match status" value="1"/>
</dbReference>
<dbReference type="Gene3D" id="3.10.180.10">
    <property type="entry name" value="2,3-Dihydroxybiphenyl 1,2-Dioxygenase, domain 1"/>
    <property type="match status" value="1"/>
</dbReference>
<dbReference type="AlphaFoldDB" id="A0A7V7TXI3"/>
<gene>
    <name evidence="2" type="ORF">F6X38_02825</name>
</gene>
<dbReference type="Pfam" id="PF13468">
    <property type="entry name" value="Glyoxalase_3"/>
    <property type="match status" value="1"/>
</dbReference>
<dbReference type="RefSeq" id="WP_150968034.1">
    <property type="nucleotide sequence ID" value="NZ_VZDO01000002.1"/>
</dbReference>